<gene>
    <name evidence="1" type="ORF">ABJI51_03800</name>
</gene>
<protein>
    <submittedName>
        <fullName evidence="1">Uncharacterized protein</fullName>
    </submittedName>
</protein>
<comment type="caution">
    <text evidence="1">The sequence shown here is derived from an EMBL/GenBank/DDBJ whole genome shotgun (WGS) entry which is preliminary data.</text>
</comment>
<keyword evidence="2" id="KW-1185">Reference proteome</keyword>
<dbReference type="Proteomes" id="UP001440984">
    <property type="component" value="Unassembled WGS sequence"/>
</dbReference>
<dbReference type="EMBL" id="JBDZYD010000001">
    <property type="protein sequence ID" value="MEQ0558183.1"/>
    <property type="molecule type" value="Genomic_DNA"/>
</dbReference>
<sequence length="768" mass="82729">MTTTVPPNSSTPTRPDTLAQQLAPAGPELAQLAAARPWRPHTNDPLLTPAMTLGPERVPASQMQVLSRYLGALVAARSTPVHVNVAFNACYFGYDLTTGYAGAAVDPASFPTVALGETIDALPVGALINVASGGDPIWAEVVYKEGAHAELGEDGTVPSWLSGAPAGATGPAQTDLHSRPILHERLVLDLNVFGLAPTAAQIARLTRRGRLDELGHLLVGSRYATAELAELDDAGFYRHYLLGPGRDLLFSTAAVAPLPLLLTEDAGTEQHQAALDGLFATVTAALHELDTIRMWQPYAVSRASLSTRLRSCDALGADDIASLANSTARSALPDKSRRLDTARQVTYTALGPRLRCVDGSATLMHGTGYPNVVLHANLIFADYVRGDAEDGLLFDQVHLRLDDYWQGGGLWRAEAPGSAHALLDPTVPRGFGWAETLAPSLPPAAIEPPALESEPEDGYDDELDVSDSQISWTVALRAAHIDAGRLTLPQQAAHVLISDRRNGTRMRLLLNHDGYQLDVTDATQMAIADLHGSPAVLTGVSWPMDYFPGILLTVTWPRNTATLRITSTLLDMPVTIDDELDIEHCYDPRIVTRDALDRTGSTSAPLAQRVLRAVRRLGLLDPDGVARLARDQLAQEVYGSSTEQTEHSLDTAVAQLLERGALTQDTGSRTAEGIAFPAVARQPIVSLLCYTPAVVTGPPRPRRFQRLDTRFVSKHVVAGFLRRIDHLGKSATPRARADYREYRAQHGLAGPAELPDGWTFVRPHERGS</sequence>
<dbReference type="RefSeq" id="WP_348947506.1">
    <property type="nucleotide sequence ID" value="NZ_JBDZYD010000001.1"/>
</dbReference>
<name>A0ABV0L7E1_9PSEU</name>
<evidence type="ECO:0000313" key="2">
    <source>
        <dbReference type="Proteomes" id="UP001440984"/>
    </source>
</evidence>
<proteinExistence type="predicted"/>
<reference evidence="1 2" key="1">
    <citation type="submission" date="2024-05" db="EMBL/GenBank/DDBJ databases">
        <authorList>
            <person name="Zhao H."/>
            <person name="Xu Y."/>
            <person name="Lin S."/>
            <person name="Spain J.C."/>
            <person name="Zhou N.-Y."/>
        </authorList>
    </citation>
    <scope>NUCLEOTIDE SEQUENCE [LARGE SCALE GENOMIC DNA]</scope>
    <source>
        <strain evidence="1 2">NEAU-NG30</strain>
    </source>
</reference>
<accession>A0ABV0L7E1</accession>
<evidence type="ECO:0000313" key="1">
    <source>
        <dbReference type="EMBL" id="MEQ0558183.1"/>
    </source>
</evidence>
<organism evidence="1 2">
    <name type="scientific">Amycolatopsis melonis</name>
    <dbReference type="NCBI Taxonomy" id="3156488"/>
    <lineage>
        <taxon>Bacteria</taxon>
        <taxon>Bacillati</taxon>
        <taxon>Actinomycetota</taxon>
        <taxon>Actinomycetes</taxon>
        <taxon>Pseudonocardiales</taxon>
        <taxon>Pseudonocardiaceae</taxon>
        <taxon>Amycolatopsis</taxon>
    </lineage>
</organism>